<keyword evidence="2" id="KW-1185">Reference proteome</keyword>
<dbReference type="OrthoDB" id="8368662at2"/>
<dbReference type="GO" id="GO:0006310">
    <property type="term" value="P:DNA recombination"/>
    <property type="evidence" value="ECO:0007669"/>
    <property type="project" value="InterPro"/>
</dbReference>
<dbReference type="Proteomes" id="UP000309819">
    <property type="component" value="Unassembled WGS sequence"/>
</dbReference>
<name>A0A5R8YZN6_9PSED</name>
<sequence length="542" mass="61795">MIPSHNLIATTEAVQPTQPKYNPFINTNNTVFINYHDESIEVVGVGHAPAMAIYENLSAEAFSGFSQTLTKMCTRFKFSPSVIWASISDLNKLLTNFPCPRITEDFVHSFQSYAHYAHCNFFHSIKRILTQWHDLALPGVDPEAIELLRLLHPPAPPRPAGSKVQSDDPNEGWYTNEEHDLLIRTLWQDLEKGITPLDKSTLCLLSAQYGRRPVQFARLKIKDLQELGETQGVKGRRIAFPAAKERAVAFRQGAPEVHPIADELWDLCQQVAKRTIAELTALTGIYFTKEQELELPLFSYGNLRRRVAMVKKYERTLDFIYASRLLHCLGSSTTQAIRREGFGTKITSERTGEILLENAYRNRYTRTWQLARAGVPMAQLQFWLGHKTSRALHVYYKDDAETARMLRPIAPYMNPIVRAFTGPIRDEVQDRTYGNEGKISRISLNGRESTNLGGCGERTFCAAGIPVACYHCPHFEPWLDGPHHQVLDMLIEKEKRHNLIPTVGSGRNVLMTIDYEREKEAVIEVIRRCEMRKLMLEDQKNG</sequence>
<comment type="caution">
    <text evidence="1">The sequence shown here is derived from an EMBL/GenBank/DDBJ whole genome shotgun (WGS) entry which is preliminary data.</text>
</comment>
<dbReference type="RefSeq" id="WP_138220079.1">
    <property type="nucleotide sequence ID" value="NZ_VAUO01000006.1"/>
</dbReference>
<protein>
    <recommendedName>
        <fullName evidence="3">Site-specific integrase</fullName>
    </recommendedName>
</protein>
<evidence type="ECO:0008006" key="3">
    <source>
        <dbReference type="Google" id="ProtNLM"/>
    </source>
</evidence>
<dbReference type="EMBL" id="VAUO01000006">
    <property type="protein sequence ID" value="TLP59008.1"/>
    <property type="molecule type" value="Genomic_DNA"/>
</dbReference>
<dbReference type="GO" id="GO:0003677">
    <property type="term" value="F:DNA binding"/>
    <property type="evidence" value="ECO:0007669"/>
    <property type="project" value="InterPro"/>
</dbReference>
<reference evidence="1 2" key="1">
    <citation type="submission" date="2019-05" db="EMBL/GenBank/DDBJ databases">
        <title>Pseudomonas sp. SC006 isolated from lettuce that can produce HBGAs.</title>
        <authorList>
            <person name="Wang D."/>
            <person name="Liao N."/>
            <person name="Liu D."/>
            <person name="Zhang Z."/>
            <person name="Zou S."/>
        </authorList>
    </citation>
    <scope>NUCLEOTIDE SEQUENCE [LARGE SCALE GENOMIC DNA]</scope>
    <source>
        <strain evidence="1 2">SC006</strain>
    </source>
</reference>
<dbReference type="GO" id="GO:0015074">
    <property type="term" value="P:DNA integration"/>
    <property type="evidence" value="ECO:0007669"/>
    <property type="project" value="InterPro"/>
</dbReference>
<evidence type="ECO:0000313" key="2">
    <source>
        <dbReference type="Proteomes" id="UP000309819"/>
    </source>
</evidence>
<evidence type="ECO:0000313" key="1">
    <source>
        <dbReference type="EMBL" id="TLP59008.1"/>
    </source>
</evidence>
<dbReference type="AlphaFoldDB" id="A0A5R8YZN6"/>
<organism evidence="1 2">
    <name type="scientific">Pseudomonas mosselii</name>
    <dbReference type="NCBI Taxonomy" id="78327"/>
    <lineage>
        <taxon>Bacteria</taxon>
        <taxon>Pseudomonadati</taxon>
        <taxon>Pseudomonadota</taxon>
        <taxon>Gammaproteobacteria</taxon>
        <taxon>Pseudomonadales</taxon>
        <taxon>Pseudomonadaceae</taxon>
        <taxon>Pseudomonas</taxon>
    </lineage>
</organism>
<accession>A0A5R8YZN6</accession>
<dbReference type="Gene3D" id="1.10.443.10">
    <property type="entry name" value="Intergrase catalytic core"/>
    <property type="match status" value="1"/>
</dbReference>
<proteinExistence type="predicted"/>
<gene>
    <name evidence="1" type="ORF">FEM01_13950</name>
</gene>
<dbReference type="InterPro" id="IPR013762">
    <property type="entry name" value="Integrase-like_cat_sf"/>
</dbReference>